<accession>A0A1G6AY60</accession>
<protein>
    <submittedName>
        <fullName evidence="2">Endonuclease/Exonuclease/phosphatase family protein</fullName>
    </submittedName>
</protein>
<evidence type="ECO:0000313" key="3">
    <source>
        <dbReference type="Proteomes" id="UP000199071"/>
    </source>
</evidence>
<feature type="domain" description="Endonuclease/exonuclease/phosphatase" evidence="1">
    <location>
        <begin position="53"/>
        <end position="301"/>
    </location>
</feature>
<dbReference type="InterPro" id="IPR005135">
    <property type="entry name" value="Endo/exonuclease/phosphatase"/>
</dbReference>
<dbReference type="SUPFAM" id="SSF56219">
    <property type="entry name" value="DNase I-like"/>
    <property type="match status" value="1"/>
</dbReference>
<organism evidence="2 3">
    <name type="scientific">Bauldia litoralis</name>
    <dbReference type="NCBI Taxonomy" id="665467"/>
    <lineage>
        <taxon>Bacteria</taxon>
        <taxon>Pseudomonadati</taxon>
        <taxon>Pseudomonadota</taxon>
        <taxon>Alphaproteobacteria</taxon>
        <taxon>Hyphomicrobiales</taxon>
        <taxon>Kaistiaceae</taxon>
        <taxon>Bauldia</taxon>
    </lineage>
</organism>
<dbReference type="Gene3D" id="3.60.10.10">
    <property type="entry name" value="Endonuclease/exonuclease/phosphatase"/>
    <property type="match status" value="1"/>
</dbReference>
<dbReference type="AlphaFoldDB" id="A0A1G6AY60"/>
<keyword evidence="2" id="KW-0269">Exonuclease</keyword>
<evidence type="ECO:0000313" key="2">
    <source>
        <dbReference type="EMBL" id="SDB13361.1"/>
    </source>
</evidence>
<dbReference type="Proteomes" id="UP000199071">
    <property type="component" value="Unassembled WGS sequence"/>
</dbReference>
<name>A0A1G6AY60_9HYPH</name>
<keyword evidence="2" id="KW-0378">Hydrolase</keyword>
<dbReference type="STRING" id="665467.SAMN02982931_01003"/>
<dbReference type="GO" id="GO:0004527">
    <property type="term" value="F:exonuclease activity"/>
    <property type="evidence" value="ECO:0007669"/>
    <property type="project" value="UniProtKB-KW"/>
</dbReference>
<keyword evidence="2" id="KW-0255">Endonuclease</keyword>
<dbReference type="RefSeq" id="WP_090875154.1">
    <property type="nucleotide sequence ID" value="NZ_FMXQ01000002.1"/>
</dbReference>
<keyword evidence="3" id="KW-1185">Reference proteome</keyword>
<evidence type="ECO:0000259" key="1">
    <source>
        <dbReference type="Pfam" id="PF03372"/>
    </source>
</evidence>
<sequence>MPTPLDVLFADPDNLPDDGPLPQAVIDEMAAYADYLDATVPPKRVVDRNLLIATWNACHFNSLTKKWSLPKKTRVSPKRDYRCLWAMTEVISRFDVVALQEVGGDLRALRYAMKVLGPNWSFLMTDVAAGAGGNHERIAFIFDTSRVSLSGLACELVIPDEAEEFGFTEGAFKKQFARNLYAVSFATPDTTFILVTTHIDFGNEDTERLPELRGIAKWMQDWAADANRWHHNFLVLGDFNLDRVGNKLYDAFVETGLEVPFVLQAHPRTIYGRNDNPTGSSYHDQIAWFSKGKSKLMDLELAGGGICEIWGRLLTDVGLTKGSFAARISDHNPLWVEFRLPA</sequence>
<dbReference type="InterPro" id="IPR036691">
    <property type="entry name" value="Endo/exonu/phosph_ase_sf"/>
</dbReference>
<dbReference type="EMBL" id="FMXQ01000002">
    <property type="protein sequence ID" value="SDB13361.1"/>
    <property type="molecule type" value="Genomic_DNA"/>
</dbReference>
<dbReference type="OrthoDB" id="5500612at2"/>
<gene>
    <name evidence="2" type="ORF">SAMN02982931_01003</name>
</gene>
<dbReference type="GO" id="GO:0004519">
    <property type="term" value="F:endonuclease activity"/>
    <property type="evidence" value="ECO:0007669"/>
    <property type="project" value="UniProtKB-KW"/>
</dbReference>
<proteinExistence type="predicted"/>
<reference evidence="2 3" key="1">
    <citation type="submission" date="2016-10" db="EMBL/GenBank/DDBJ databases">
        <authorList>
            <person name="de Groot N.N."/>
        </authorList>
    </citation>
    <scope>NUCLEOTIDE SEQUENCE [LARGE SCALE GENOMIC DNA]</scope>
    <source>
        <strain evidence="2 3">ATCC 35022</strain>
    </source>
</reference>
<dbReference type="CDD" id="cd10283">
    <property type="entry name" value="MnuA_DNase1-like"/>
    <property type="match status" value="1"/>
</dbReference>
<dbReference type="Pfam" id="PF03372">
    <property type="entry name" value="Exo_endo_phos"/>
    <property type="match status" value="1"/>
</dbReference>
<keyword evidence="2" id="KW-0540">Nuclease</keyword>